<dbReference type="EMBL" id="SJPG01000001">
    <property type="protein sequence ID" value="TWT60471.1"/>
    <property type="molecule type" value="Genomic_DNA"/>
</dbReference>
<dbReference type="AlphaFoldDB" id="A0A5C5XDK5"/>
<organism evidence="2 3">
    <name type="scientific">Rubinisphaera italica</name>
    <dbReference type="NCBI Taxonomy" id="2527969"/>
    <lineage>
        <taxon>Bacteria</taxon>
        <taxon>Pseudomonadati</taxon>
        <taxon>Planctomycetota</taxon>
        <taxon>Planctomycetia</taxon>
        <taxon>Planctomycetales</taxon>
        <taxon>Planctomycetaceae</taxon>
        <taxon>Rubinisphaera</taxon>
    </lineage>
</organism>
<keyword evidence="2" id="KW-0223">Dioxygenase</keyword>
<evidence type="ECO:0000256" key="1">
    <source>
        <dbReference type="ARBA" id="ARBA00001954"/>
    </source>
</evidence>
<evidence type="ECO:0000313" key="3">
    <source>
        <dbReference type="Proteomes" id="UP000316095"/>
    </source>
</evidence>
<evidence type="ECO:0000313" key="2">
    <source>
        <dbReference type="EMBL" id="TWT60471.1"/>
    </source>
</evidence>
<dbReference type="PANTHER" id="PTHR20883">
    <property type="entry name" value="PHYTANOYL-COA DIOXYGENASE DOMAIN CONTAINING 1"/>
    <property type="match status" value="1"/>
</dbReference>
<comment type="cofactor">
    <cofactor evidence="1">
        <name>Fe(2+)</name>
        <dbReference type="ChEBI" id="CHEBI:29033"/>
    </cofactor>
</comment>
<gene>
    <name evidence="2" type="ORF">Pan54_11850</name>
</gene>
<dbReference type="Pfam" id="PF05721">
    <property type="entry name" value="PhyH"/>
    <property type="match status" value="1"/>
</dbReference>
<dbReference type="Gene3D" id="2.60.120.620">
    <property type="entry name" value="q2cbj1_9rhob like domain"/>
    <property type="match status" value="1"/>
</dbReference>
<protein>
    <submittedName>
        <fullName evidence="2">Phytanoyl-CoA dioxygenase (PhyH)</fullName>
    </submittedName>
</protein>
<sequence length="310" mass="35266">MTTGQDLGLQHRLLTKLFTQPKTVEEWSQHQLSPDQINQFQVQGFLHGIQLLNSTQVEALRSELAEMVIPDHSGREYFYEYHSNEADDTNATLFHALGAWRVRPGFHDLLWNPAFLVPAYQLLGSGFRMFHDQLFSKPARHGGVVAWHQDYSYWTWTKPMAHLTCWIGLDDVDTQNGCLYYIPGSHRWGLVEKTKLAGDMDAVRDALTPEQQLDFDNKVPICMSAGQASFHHPVLMHGSYENRSERSRRATVINVMADGVVSNVDDTNRPGAGTYPEFPTGKPMGDPFYPLLVDPSDEWSDFWSSLPTIR</sequence>
<dbReference type="RefSeq" id="WP_146502592.1">
    <property type="nucleotide sequence ID" value="NZ_SJPG01000001.1"/>
</dbReference>
<dbReference type="OrthoDB" id="9814777at2"/>
<proteinExistence type="predicted"/>
<keyword evidence="2" id="KW-0560">Oxidoreductase</keyword>
<dbReference type="GO" id="GO:0016706">
    <property type="term" value="F:2-oxoglutarate-dependent dioxygenase activity"/>
    <property type="evidence" value="ECO:0007669"/>
    <property type="project" value="UniProtKB-ARBA"/>
</dbReference>
<reference evidence="2 3" key="1">
    <citation type="submission" date="2019-02" db="EMBL/GenBank/DDBJ databases">
        <title>Deep-cultivation of Planctomycetes and their phenomic and genomic characterization uncovers novel biology.</title>
        <authorList>
            <person name="Wiegand S."/>
            <person name="Jogler M."/>
            <person name="Boedeker C."/>
            <person name="Pinto D."/>
            <person name="Vollmers J."/>
            <person name="Rivas-Marin E."/>
            <person name="Kohn T."/>
            <person name="Peeters S.H."/>
            <person name="Heuer A."/>
            <person name="Rast P."/>
            <person name="Oberbeckmann S."/>
            <person name="Bunk B."/>
            <person name="Jeske O."/>
            <person name="Meyerdierks A."/>
            <person name="Storesund J.E."/>
            <person name="Kallscheuer N."/>
            <person name="Luecker S."/>
            <person name="Lage O.M."/>
            <person name="Pohl T."/>
            <person name="Merkel B.J."/>
            <person name="Hornburger P."/>
            <person name="Mueller R.-W."/>
            <person name="Bruemmer F."/>
            <person name="Labrenz M."/>
            <person name="Spormann A.M."/>
            <person name="Op Den Camp H."/>
            <person name="Overmann J."/>
            <person name="Amann R."/>
            <person name="Jetten M.S.M."/>
            <person name="Mascher T."/>
            <person name="Medema M.H."/>
            <person name="Devos D.P."/>
            <person name="Kaster A.-K."/>
            <person name="Ovreas L."/>
            <person name="Rohde M."/>
            <person name="Galperin M.Y."/>
            <person name="Jogler C."/>
        </authorList>
    </citation>
    <scope>NUCLEOTIDE SEQUENCE [LARGE SCALE GENOMIC DNA]</scope>
    <source>
        <strain evidence="2 3">Pan54</strain>
    </source>
</reference>
<keyword evidence="3" id="KW-1185">Reference proteome</keyword>
<accession>A0A5C5XDK5</accession>
<name>A0A5C5XDK5_9PLAN</name>
<comment type="caution">
    <text evidence="2">The sequence shown here is derived from an EMBL/GenBank/DDBJ whole genome shotgun (WGS) entry which is preliminary data.</text>
</comment>
<dbReference type="Proteomes" id="UP000316095">
    <property type="component" value="Unassembled WGS sequence"/>
</dbReference>
<dbReference type="InterPro" id="IPR008775">
    <property type="entry name" value="Phytyl_CoA_dOase-like"/>
</dbReference>
<dbReference type="GO" id="GO:0005506">
    <property type="term" value="F:iron ion binding"/>
    <property type="evidence" value="ECO:0007669"/>
    <property type="project" value="UniProtKB-ARBA"/>
</dbReference>
<dbReference type="SUPFAM" id="SSF51197">
    <property type="entry name" value="Clavaminate synthase-like"/>
    <property type="match status" value="1"/>
</dbReference>
<dbReference type="PANTHER" id="PTHR20883:SF48">
    <property type="entry name" value="ECTOINE DIOXYGENASE"/>
    <property type="match status" value="1"/>
</dbReference>